<dbReference type="InterPro" id="IPR036291">
    <property type="entry name" value="NAD(P)-bd_dom_sf"/>
</dbReference>
<dbReference type="Proteomes" id="UP001232445">
    <property type="component" value="Unassembled WGS sequence"/>
</dbReference>
<evidence type="ECO:0000256" key="1">
    <source>
        <dbReference type="ARBA" id="ARBA00007637"/>
    </source>
</evidence>
<dbReference type="SUPFAM" id="SSF51735">
    <property type="entry name" value="NAD(P)-binding Rossmann-fold domains"/>
    <property type="match status" value="1"/>
</dbReference>
<keyword evidence="4" id="KW-1185">Reference proteome</keyword>
<comment type="similarity">
    <text evidence="1">Belongs to the NAD(P)-dependent epimerase/dehydratase family.</text>
</comment>
<name>A0ABU0CT08_9BACI</name>
<comment type="caution">
    <text evidence="3">The sequence shown here is derived from an EMBL/GenBank/DDBJ whole genome shotgun (WGS) entry which is preliminary data.</text>
</comment>
<reference evidence="3 4" key="1">
    <citation type="submission" date="2023-07" db="EMBL/GenBank/DDBJ databases">
        <title>Genomic Encyclopedia of Type Strains, Phase IV (KMG-IV): sequencing the most valuable type-strain genomes for metagenomic binning, comparative biology and taxonomic classification.</title>
        <authorList>
            <person name="Goeker M."/>
        </authorList>
    </citation>
    <scope>NUCLEOTIDE SEQUENCE [LARGE SCALE GENOMIC DNA]</scope>
    <source>
        <strain evidence="3 4">DSM 17740</strain>
    </source>
</reference>
<dbReference type="PANTHER" id="PTHR43000">
    <property type="entry name" value="DTDP-D-GLUCOSE 4,6-DEHYDRATASE-RELATED"/>
    <property type="match status" value="1"/>
</dbReference>
<dbReference type="CDD" id="cd05256">
    <property type="entry name" value="UDP_AE_SDR_e"/>
    <property type="match status" value="1"/>
</dbReference>
<dbReference type="Gene3D" id="3.90.25.10">
    <property type="entry name" value="UDP-galactose 4-epimerase, domain 1"/>
    <property type="match status" value="1"/>
</dbReference>
<feature type="domain" description="NAD-dependent epimerase/dehydratase" evidence="2">
    <location>
        <begin position="5"/>
        <end position="240"/>
    </location>
</feature>
<dbReference type="EMBL" id="JAUSUQ010000005">
    <property type="protein sequence ID" value="MDQ0339004.1"/>
    <property type="molecule type" value="Genomic_DNA"/>
</dbReference>
<dbReference type="InterPro" id="IPR001509">
    <property type="entry name" value="Epimerase_deHydtase"/>
</dbReference>
<proteinExistence type="inferred from homology"/>
<dbReference type="GO" id="GO:0003978">
    <property type="term" value="F:UDP-glucose 4-epimerase activity"/>
    <property type="evidence" value="ECO:0007669"/>
    <property type="project" value="UniProtKB-EC"/>
</dbReference>
<organism evidence="3 4">
    <name type="scientific">Caldalkalibacillus uzonensis</name>
    <dbReference type="NCBI Taxonomy" id="353224"/>
    <lineage>
        <taxon>Bacteria</taxon>
        <taxon>Bacillati</taxon>
        <taxon>Bacillota</taxon>
        <taxon>Bacilli</taxon>
        <taxon>Bacillales</taxon>
        <taxon>Bacillaceae</taxon>
        <taxon>Caldalkalibacillus</taxon>
    </lineage>
</organism>
<dbReference type="EC" id="5.1.3.2" evidence="3"/>
<evidence type="ECO:0000259" key="2">
    <source>
        <dbReference type="Pfam" id="PF01370"/>
    </source>
</evidence>
<evidence type="ECO:0000313" key="3">
    <source>
        <dbReference type="EMBL" id="MDQ0339004.1"/>
    </source>
</evidence>
<sequence length="311" mass="34202">MTVYLVTGGAGFIGSHIVHALVQRGKRVRVLDDLSTGHKHNLQDVLSDIELIKGDLTDARTVNKAVQGVDVIFHQGAVPSVPKSIKNPLLSNDVNVSGTVQLLHAAVNNGVGRVIYAASSSVYGNSNVLPKREDMPANPLSPYAVSKYAGELYCKVFHDVYGLETISLRYFNVFGPKQDPQSEYAAVIPKFIQTMIRNGSPTIFGDGTQSRDFTYIDNVVLANLLASQAPRLRGETVNIGCGESTTLNHLVHMINTILNKQITPRYAEERQGDVKHSLADYQHAYQIIGYQPIISVEEGLKRTVEWFKAQE</sequence>
<dbReference type="Pfam" id="PF01370">
    <property type="entry name" value="Epimerase"/>
    <property type="match status" value="1"/>
</dbReference>
<evidence type="ECO:0000313" key="4">
    <source>
        <dbReference type="Proteomes" id="UP001232445"/>
    </source>
</evidence>
<keyword evidence="3" id="KW-0413">Isomerase</keyword>
<accession>A0ABU0CT08</accession>
<dbReference type="RefSeq" id="WP_307338278.1">
    <property type="nucleotide sequence ID" value="NZ_JAUSUQ010000005.1"/>
</dbReference>
<protein>
    <submittedName>
        <fullName evidence="3">UDP-glucose 4-epimerase</fullName>
        <ecNumber evidence="3">5.1.3.2</ecNumber>
    </submittedName>
</protein>
<gene>
    <name evidence="3" type="ORF">J2S00_001790</name>
</gene>
<dbReference type="Gene3D" id="3.40.50.720">
    <property type="entry name" value="NAD(P)-binding Rossmann-like Domain"/>
    <property type="match status" value="1"/>
</dbReference>